<evidence type="ECO:0000256" key="1">
    <source>
        <dbReference type="PIRSR" id="PIRSR642288-1"/>
    </source>
</evidence>
<keyword evidence="2" id="KW-0812">Transmembrane</keyword>
<feature type="transmembrane region" description="Helical" evidence="2">
    <location>
        <begin position="1348"/>
        <end position="1367"/>
    </location>
</feature>
<protein>
    <recommendedName>
        <fullName evidence="5">LRAT domain-containing protein</fullName>
    </recommendedName>
</protein>
<dbReference type="EMBL" id="NIVC01001606">
    <property type="protein sequence ID" value="PAA65928.1"/>
    <property type="molecule type" value="Genomic_DNA"/>
</dbReference>
<sequence>MQALEGSKTAQRLPLQQEAAAAVVAAQPPGTPEAAALQAERPSPVTGSIQSYETLTPESIRNVRPGDVIKASGRSEEIVVKVEVKDGFFTFWTIYPKLCRVFGRIEKRVIKEILIVKILNSKRSKHLKPSCQLRHFPKSCCHALDVVVRRARSLLNEKRLTNKSGFILWCKTKDQSHRKHCTVPIYLPGNFETHEVKVGDHLSLKHDSGSIHAVVRSSQEMCEDIYLLSLSVSTQDLMRDRISFVNISKRKFIQSKELVPVVKSVSKCVETEEFLHRIELMRGLAYPRRISTLQFCLLLTDASRHGQDWRQQVAPMSNQSRPIRPLTQMVKAKKLQRGDIIFVDDAYRVVCRVVCSADEVSVELVNYSEVDHENRKTCTLKYLIKKEETETTLCVHNDNTADCPLDLEDSSPVNVAGIYSEEPVTLQLLKQLKEGDVIRLWYNGKWHRVIVEKLARENEKYIVTAIHYGSKSWLDGKAVIREDFVFKYDRQRTKQVHPKCFLCHFSDLWCHEPDVVVDRARSRLNEQEYSLIANCGTRFVMWCKTKSISHRADNSVPIFLDGFHTHEIKEGDHLEFSCGLKNRLHGEVTKVTKLNNGRKLLLELQVIKPHELHYVHTSELVLKRDEPVTRVIQYQSRVFSEAELIRRIEFIENLAFNHSESSFKICRLVTNCDSRFDDWKDSIWDALTQNEVQSNRPELVESVTPNHDNELSVACDGLRVGDIILVNGVYRVVAGISIGSGESSKQVSIKTLHYGSQKQNLCVSQLKYIIDAEEKDAKLCVHNDPSLNCQLYGGGSQAPAHMAEEVHDMQSISAGSVISWRDHWYSLFQHAVVVRNPVLPDANNSHCAAIDVIFYRGSWRGQIDRKSLSIDLKKQKLYTVKYDVLESCVFTPKEVIKRANDRLKEKQHNFQWNSSRDFARWCSVKHSSNREQCAVPVHSAKDLLKFERGHIKFYKSPCFYKHEAIMRSCSAVDGCSDIVRVELYENNHDQKRVRFEKLVIGPGESSIRRVNYYGFEEAAGFAILEELTDCTFLNADDDRKGWTAKAKKFGSKVCSRDFCFWLRTNSDAGWMCGIQSLFGTDLAEIQDKMKKLIREKSLKASESNQKVELEDRVDRRSLRQYDHIILNRMVNGVVSEADFILTEWDAATCSGVGVTYALPQDPKDMGVVKFQGFLRVEDNQIEKVVHNSDLDWNQIDAKFNQLCGSRSYSLLFNNCEHLVNYLIYGRVSSTQLNNLAWRFSHFLPNAVQSIATAAVRILRLVYTLMETGSLSTAPSLPLVLIEGGSVLLIALLGIASYLLLQYRKANFNMPQQEFLGRRRDILCRTLVPIFSVIIVGAVIHTAPVSAPIIGSAAGVGALAVGLAYFLPSMRAILMARMKP</sequence>
<dbReference type="GO" id="GO:0006776">
    <property type="term" value="P:vitamin A metabolic process"/>
    <property type="evidence" value="ECO:0007669"/>
    <property type="project" value="TreeGrafter"/>
</dbReference>
<feature type="transmembrane region" description="Helical" evidence="2">
    <location>
        <begin position="1321"/>
        <end position="1342"/>
    </location>
</feature>
<evidence type="ECO:0000313" key="3">
    <source>
        <dbReference type="EMBL" id="PAA65928.1"/>
    </source>
</evidence>
<dbReference type="Gene3D" id="3.90.1720.10">
    <property type="entry name" value="endopeptidase domain like (from Nostoc punctiforme)"/>
    <property type="match status" value="2"/>
</dbReference>
<dbReference type="InterPro" id="IPR042288">
    <property type="entry name" value="LRAT"/>
</dbReference>
<organism evidence="3 4">
    <name type="scientific">Macrostomum lignano</name>
    <dbReference type="NCBI Taxonomy" id="282301"/>
    <lineage>
        <taxon>Eukaryota</taxon>
        <taxon>Metazoa</taxon>
        <taxon>Spiralia</taxon>
        <taxon>Lophotrochozoa</taxon>
        <taxon>Platyhelminthes</taxon>
        <taxon>Rhabditophora</taxon>
        <taxon>Macrostomorpha</taxon>
        <taxon>Macrostomida</taxon>
        <taxon>Macrostomidae</taxon>
        <taxon>Macrostomum</taxon>
    </lineage>
</organism>
<reference evidence="3 4" key="1">
    <citation type="submission" date="2017-06" db="EMBL/GenBank/DDBJ databases">
        <title>A platform for efficient transgenesis in Macrostomum lignano, a flatworm model organism for stem cell research.</title>
        <authorList>
            <person name="Berezikov E."/>
        </authorList>
    </citation>
    <scope>NUCLEOTIDE SEQUENCE [LARGE SCALE GENOMIC DNA]</scope>
    <source>
        <strain evidence="3">DV1</strain>
        <tissue evidence="3">Whole organism</tissue>
    </source>
</reference>
<evidence type="ECO:0000313" key="4">
    <source>
        <dbReference type="Proteomes" id="UP000215902"/>
    </source>
</evidence>
<evidence type="ECO:0008006" key="5">
    <source>
        <dbReference type="Google" id="ProtNLM"/>
    </source>
</evidence>
<dbReference type="GO" id="GO:0047173">
    <property type="term" value="F:phosphatidylcholine-retinol O-acyltransferase activity"/>
    <property type="evidence" value="ECO:0007669"/>
    <property type="project" value="InterPro"/>
</dbReference>
<dbReference type="PANTHER" id="PTHR46678:SF2">
    <property type="entry name" value="LECITHIN RETINOL ACYLTRANSFERASE-LIKE-RELATED"/>
    <property type="match status" value="1"/>
</dbReference>
<keyword evidence="2" id="KW-0472">Membrane</keyword>
<feature type="active site" description="Acyl-thioester intermediate" evidence="1">
    <location>
        <position position="1215"/>
    </location>
</feature>
<dbReference type="Proteomes" id="UP000215902">
    <property type="component" value="Unassembled WGS sequence"/>
</dbReference>
<dbReference type="GO" id="GO:0042572">
    <property type="term" value="P:retinol metabolic process"/>
    <property type="evidence" value="ECO:0007669"/>
    <property type="project" value="InterPro"/>
</dbReference>
<feature type="transmembrane region" description="Helical" evidence="2">
    <location>
        <begin position="1278"/>
        <end position="1300"/>
    </location>
</feature>
<dbReference type="OrthoDB" id="6064098at2759"/>
<proteinExistence type="predicted"/>
<name>A0A267EWM7_9PLAT</name>
<evidence type="ECO:0000256" key="2">
    <source>
        <dbReference type="SAM" id="Phobius"/>
    </source>
</evidence>
<gene>
    <name evidence="3" type="ORF">BOX15_Mlig000580g1</name>
</gene>
<keyword evidence="4" id="KW-1185">Reference proteome</keyword>
<accession>A0A267EWM7</accession>
<comment type="caution">
    <text evidence="3">The sequence shown here is derived from an EMBL/GenBank/DDBJ whole genome shotgun (WGS) entry which is preliminary data.</text>
</comment>
<dbReference type="GO" id="GO:0005791">
    <property type="term" value="C:rough endoplasmic reticulum"/>
    <property type="evidence" value="ECO:0007669"/>
    <property type="project" value="TreeGrafter"/>
</dbReference>
<dbReference type="PANTHER" id="PTHR46678">
    <property type="entry name" value="LECITHIN RETINOL ACYLTRANSFERASE"/>
    <property type="match status" value="1"/>
</dbReference>
<keyword evidence="2" id="KW-1133">Transmembrane helix</keyword>